<evidence type="ECO:0000256" key="1">
    <source>
        <dbReference type="SAM" id="MobiDB-lite"/>
    </source>
</evidence>
<organism evidence="3">
    <name type="scientific">Arthroderma gypseum (strain ATCC MYA-4604 / CBS 118893)</name>
    <name type="common">Microsporum gypseum</name>
    <dbReference type="NCBI Taxonomy" id="535722"/>
    <lineage>
        <taxon>Eukaryota</taxon>
        <taxon>Fungi</taxon>
        <taxon>Dikarya</taxon>
        <taxon>Ascomycota</taxon>
        <taxon>Pezizomycotina</taxon>
        <taxon>Eurotiomycetes</taxon>
        <taxon>Eurotiomycetidae</taxon>
        <taxon>Onygenales</taxon>
        <taxon>Arthrodermataceae</taxon>
        <taxon>Nannizzia</taxon>
    </lineage>
</organism>
<dbReference type="EMBL" id="DS989828">
    <property type="protein sequence ID" value="EFR04707.1"/>
    <property type="molecule type" value="Genomic_DNA"/>
</dbReference>
<dbReference type="AlphaFoldDB" id="E4V3Y3"/>
<evidence type="ECO:0000313" key="2">
    <source>
        <dbReference type="EMBL" id="EFR04707.1"/>
    </source>
</evidence>
<name>E4V3Y3_ARTGP</name>
<dbReference type="HOGENOM" id="CLU_2468601_0_0_1"/>
<feature type="region of interest" description="Disordered" evidence="1">
    <location>
        <begin position="30"/>
        <end position="88"/>
    </location>
</feature>
<proteinExistence type="predicted"/>
<protein>
    <submittedName>
        <fullName evidence="2">Uncharacterized protein</fullName>
    </submittedName>
</protein>
<keyword evidence="3" id="KW-1185">Reference proteome</keyword>
<feature type="compositionally biased region" description="Low complexity" evidence="1">
    <location>
        <begin position="50"/>
        <end position="69"/>
    </location>
</feature>
<dbReference type="GeneID" id="10025711"/>
<reference evidence="3" key="1">
    <citation type="journal article" date="2012" name="MBio">
        <title>Comparative genome analysis of Trichophyton rubrum and related dermatophytes reveals candidate genes involved in infection.</title>
        <authorList>
            <person name="Martinez D.A."/>
            <person name="Oliver B.G."/>
            <person name="Graeser Y."/>
            <person name="Goldberg J.M."/>
            <person name="Li W."/>
            <person name="Martinez-Rossi N.M."/>
            <person name="Monod M."/>
            <person name="Shelest E."/>
            <person name="Barton R.C."/>
            <person name="Birch E."/>
            <person name="Brakhage A.A."/>
            <person name="Chen Z."/>
            <person name="Gurr S.J."/>
            <person name="Heiman D."/>
            <person name="Heitman J."/>
            <person name="Kosti I."/>
            <person name="Rossi A."/>
            <person name="Saif S."/>
            <person name="Samalova M."/>
            <person name="Saunders C.W."/>
            <person name="Shea T."/>
            <person name="Summerbell R.C."/>
            <person name="Xu J."/>
            <person name="Young S."/>
            <person name="Zeng Q."/>
            <person name="Birren B.W."/>
            <person name="Cuomo C.A."/>
            <person name="White T.C."/>
        </authorList>
    </citation>
    <scope>NUCLEOTIDE SEQUENCE [LARGE SCALE GENOMIC DNA]</scope>
    <source>
        <strain evidence="3">ATCC MYA-4604 / CBS 118893</strain>
    </source>
</reference>
<dbReference type="RefSeq" id="XP_003170470.1">
    <property type="nucleotide sequence ID" value="XM_003170422.1"/>
</dbReference>
<evidence type="ECO:0000313" key="3">
    <source>
        <dbReference type="Proteomes" id="UP000002669"/>
    </source>
</evidence>
<feature type="compositionally biased region" description="Basic and acidic residues" evidence="1">
    <location>
        <begin position="70"/>
        <end position="88"/>
    </location>
</feature>
<accession>E4V3Y3</accession>
<dbReference type="VEuPathDB" id="FungiDB:MGYG_07716"/>
<dbReference type="Proteomes" id="UP000002669">
    <property type="component" value="Unassembled WGS sequence"/>
</dbReference>
<sequence>MDIVDLTARQWGTAGESILSFHVRRCAATNNNILKPQGRIPAQPERRTRSAAQQEQSRAERQSCSSSTSRDSKKQQKTLKDNRRTSTN</sequence>
<dbReference type="InParanoid" id="E4V3Y3"/>
<gene>
    <name evidence="2" type="ORF">MGYG_07716</name>
</gene>